<dbReference type="OrthoDB" id="10265467at2759"/>
<dbReference type="PANTHER" id="PTHR13779">
    <property type="entry name" value="WERNER HELICASE-INTERACTING PROTEIN 1 FAMILY MEMBER"/>
    <property type="match status" value="1"/>
</dbReference>
<comment type="similarity">
    <text evidence="1">Belongs to the AAA ATPase family. RarA/MGS1/WRNIP1 subfamily.</text>
</comment>
<dbReference type="Gene3D" id="1.20.272.10">
    <property type="match status" value="1"/>
</dbReference>
<keyword evidence="3" id="KW-0547">Nucleotide-binding</keyword>
<dbReference type="InterPro" id="IPR003593">
    <property type="entry name" value="AAA+_ATPase"/>
</dbReference>
<keyword evidence="8" id="KW-1185">Reference proteome</keyword>
<evidence type="ECO:0000313" key="7">
    <source>
        <dbReference type="EMBL" id="VVT55663.1"/>
    </source>
</evidence>
<dbReference type="InterPro" id="IPR051314">
    <property type="entry name" value="AAA_ATPase_RarA/MGS1/WRNIP1"/>
</dbReference>
<dbReference type="GO" id="GO:0017116">
    <property type="term" value="F:single-stranded DNA helicase activity"/>
    <property type="evidence" value="ECO:0007669"/>
    <property type="project" value="TreeGrafter"/>
</dbReference>
<dbReference type="SUPFAM" id="SSF52540">
    <property type="entry name" value="P-loop containing nucleoside triphosphate hydrolases"/>
    <property type="match status" value="1"/>
</dbReference>
<sequence length="594" mass="66850">MTLAQVNNHLDRGCNLKTSSHLSSGEEDKLRECSPQKLSHSSNQLHLTDNKPEKDKRLPNTFQLDKTTEKRPFSSLIPPDSYKNDTNSSSKHRKLGAEHISTSPSSKFQSPSKSKSKILKKSNDFGDKPLAELIRPKTLDEFIGQEDLVGKLDTGLGERSKIGILRQFIEGDKVPSMILWGPSGVGKTTLARIIAHKTKSRFIELSATIHGTSDCKKIFEEAKNEKRLTKRRTIIFLDEVHRFNKAQQDVFLPHVERGDVTLIGATTENPSFKINGALLSRCRVFVLKKLTQKDLEKMMKRAVELVNKEYKQTYDATEADSNQERYPSVELKLSDDIIKYLSGLADGDGRVALNILEMVINMSTTLSNNDSVNRNMPLKTFKQLTVDEVRDGLKRTHMLYDRNGDGHYDTISAFHKSVRGSDPDAALYYLGRMLESGEDPLYVARRMVRMASEDIGLAADDCLPFAVATMTAVQQIGMPEADVVLAHCAVKLATAPKSVMVYRGYNKVKDLLHNEPGISAKEIPLHIRNAPTKLMKTLGYGKEYKYNPDFIDGKVKQNYMPEGLEELKFIDFNHHLGSRLDPELEDDKLTEVKI</sequence>
<dbReference type="InterPro" id="IPR032423">
    <property type="entry name" value="AAA_assoc_2"/>
</dbReference>
<dbReference type="FunFam" id="3.40.50.300:FF:000137">
    <property type="entry name" value="Replication-associated recombination protein A"/>
    <property type="match status" value="1"/>
</dbReference>
<keyword evidence="2" id="KW-0235">DNA replication</keyword>
<dbReference type="InterPro" id="IPR027417">
    <property type="entry name" value="P-loop_NTPase"/>
</dbReference>
<dbReference type="SUPFAM" id="SSF48019">
    <property type="entry name" value="post-AAA+ oligomerization domain-like"/>
    <property type="match status" value="1"/>
</dbReference>
<evidence type="ECO:0000256" key="1">
    <source>
        <dbReference type="ARBA" id="ARBA00008959"/>
    </source>
</evidence>
<evidence type="ECO:0000259" key="6">
    <source>
        <dbReference type="SMART" id="SM00382"/>
    </source>
</evidence>
<dbReference type="Proteomes" id="UP000398389">
    <property type="component" value="Unassembled WGS sequence"/>
</dbReference>
<dbReference type="CDD" id="cd18139">
    <property type="entry name" value="HLD_clamp_RarA"/>
    <property type="match status" value="1"/>
</dbReference>
<dbReference type="InterPro" id="IPR003959">
    <property type="entry name" value="ATPase_AAA_core"/>
</dbReference>
<protein>
    <recommendedName>
        <fullName evidence="6">AAA+ ATPase domain-containing protein</fullName>
    </recommendedName>
</protein>
<feature type="compositionally biased region" description="Low complexity" evidence="5">
    <location>
        <begin position="101"/>
        <end position="113"/>
    </location>
</feature>
<dbReference type="GeneID" id="43583499"/>
<dbReference type="GO" id="GO:0005524">
    <property type="term" value="F:ATP binding"/>
    <property type="evidence" value="ECO:0007669"/>
    <property type="project" value="UniProtKB-KW"/>
</dbReference>
<dbReference type="Pfam" id="PF12002">
    <property type="entry name" value="MgsA_C"/>
    <property type="match status" value="1"/>
</dbReference>
<proteinExistence type="inferred from homology"/>
<dbReference type="FunFam" id="1.20.272.10:FF:000001">
    <property type="entry name" value="Putative AAA family ATPase"/>
    <property type="match status" value="1"/>
</dbReference>
<dbReference type="InterPro" id="IPR008921">
    <property type="entry name" value="DNA_pol3_clamp-load_cplx_C"/>
</dbReference>
<feature type="domain" description="AAA+ ATPase" evidence="6">
    <location>
        <begin position="173"/>
        <end position="290"/>
    </location>
</feature>
<dbReference type="AlphaFoldDB" id="A0A5E8BW33"/>
<keyword evidence="4" id="KW-0067">ATP-binding</keyword>
<dbReference type="GO" id="GO:0016887">
    <property type="term" value="F:ATP hydrolysis activity"/>
    <property type="evidence" value="ECO:0007669"/>
    <property type="project" value="InterPro"/>
</dbReference>
<accession>A0A5E8BW33</accession>
<dbReference type="GO" id="GO:0006271">
    <property type="term" value="P:DNA strand elongation involved in DNA replication"/>
    <property type="evidence" value="ECO:0007669"/>
    <property type="project" value="UniProtKB-ARBA"/>
</dbReference>
<evidence type="ECO:0000313" key="8">
    <source>
        <dbReference type="Proteomes" id="UP000398389"/>
    </source>
</evidence>
<dbReference type="Gene3D" id="1.10.3710.10">
    <property type="entry name" value="DNA polymerase III clamp loader subunits, C-terminal domain"/>
    <property type="match status" value="1"/>
</dbReference>
<feature type="region of interest" description="Disordered" evidence="5">
    <location>
        <begin position="1"/>
        <end position="123"/>
    </location>
</feature>
<dbReference type="GO" id="GO:0003677">
    <property type="term" value="F:DNA binding"/>
    <property type="evidence" value="ECO:0007669"/>
    <property type="project" value="InterPro"/>
</dbReference>
<dbReference type="RefSeq" id="XP_031855290.1">
    <property type="nucleotide sequence ID" value="XM_031999399.1"/>
</dbReference>
<dbReference type="GO" id="GO:0005634">
    <property type="term" value="C:nucleus"/>
    <property type="evidence" value="ECO:0007669"/>
    <property type="project" value="TreeGrafter"/>
</dbReference>
<dbReference type="Pfam" id="PF00004">
    <property type="entry name" value="AAA"/>
    <property type="match status" value="1"/>
</dbReference>
<dbReference type="InterPro" id="IPR021886">
    <property type="entry name" value="MgsA_C"/>
</dbReference>
<dbReference type="Gene3D" id="1.10.8.60">
    <property type="match status" value="1"/>
</dbReference>
<organism evidence="7 8">
    <name type="scientific">Magnusiomyces paraingens</name>
    <dbReference type="NCBI Taxonomy" id="2606893"/>
    <lineage>
        <taxon>Eukaryota</taxon>
        <taxon>Fungi</taxon>
        <taxon>Dikarya</taxon>
        <taxon>Ascomycota</taxon>
        <taxon>Saccharomycotina</taxon>
        <taxon>Dipodascomycetes</taxon>
        <taxon>Dipodascales</taxon>
        <taxon>Dipodascaceae</taxon>
        <taxon>Magnusiomyces</taxon>
    </lineage>
</organism>
<feature type="compositionally biased region" description="Basic and acidic residues" evidence="5">
    <location>
        <begin position="48"/>
        <end position="58"/>
    </location>
</feature>
<dbReference type="Gene3D" id="3.40.50.300">
    <property type="entry name" value="P-loop containing nucleotide triphosphate hydrolases"/>
    <property type="match status" value="1"/>
</dbReference>
<evidence type="ECO:0000256" key="4">
    <source>
        <dbReference type="ARBA" id="ARBA00022840"/>
    </source>
</evidence>
<gene>
    <name evidence="7" type="ORF">SAPINGB_P004684</name>
</gene>
<evidence type="ECO:0000256" key="3">
    <source>
        <dbReference type="ARBA" id="ARBA00022741"/>
    </source>
</evidence>
<dbReference type="GO" id="GO:0000731">
    <property type="term" value="P:DNA synthesis involved in DNA repair"/>
    <property type="evidence" value="ECO:0007669"/>
    <property type="project" value="TreeGrafter"/>
</dbReference>
<reference evidence="7 8" key="1">
    <citation type="submission" date="2019-09" db="EMBL/GenBank/DDBJ databases">
        <authorList>
            <person name="Brejova B."/>
        </authorList>
    </citation>
    <scope>NUCLEOTIDE SEQUENCE [LARGE SCALE GENOMIC DNA]</scope>
</reference>
<dbReference type="PANTHER" id="PTHR13779:SF7">
    <property type="entry name" value="ATPASE WRNIP1"/>
    <property type="match status" value="1"/>
</dbReference>
<name>A0A5E8BW33_9ASCO</name>
<dbReference type="CDD" id="cd00009">
    <property type="entry name" value="AAA"/>
    <property type="match status" value="1"/>
</dbReference>
<dbReference type="GO" id="GO:0008047">
    <property type="term" value="F:enzyme activator activity"/>
    <property type="evidence" value="ECO:0007669"/>
    <property type="project" value="TreeGrafter"/>
</dbReference>
<feature type="compositionally biased region" description="Polar residues" evidence="5">
    <location>
        <begin position="36"/>
        <end position="47"/>
    </location>
</feature>
<dbReference type="Pfam" id="PF16193">
    <property type="entry name" value="AAA_assoc_2"/>
    <property type="match status" value="1"/>
</dbReference>
<dbReference type="SMART" id="SM00382">
    <property type="entry name" value="AAA"/>
    <property type="match status" value="1"/>
</dbReference>
<evidence type="ECO:0000256" key="2">
    <source>
        <dbReference type="ARBA" id="ARBA00022705"/>
    </source>
</evidence>
<feature type="compositionally biased region" description="Basic and acidic residues" evidence="5">
    <location>
        <begin position="24"/>
        <end position="34"/>
    </location>
</feature>
<evidence type="ECO:0000256" key="5">
    <source>
        <dbReference type="SAM" id="MobiDB-lite"/>
    </source>
</evidence>
<dbReference type="EMBL" id="CABVLU010000003">
    <property type="protein sequence ID" value="VVT55663.1"/>
    <property type="molecule type" value="Genomic_DNA"/>
</dbReference>